<dbReference type="Pfam" id="PF05791">
    <property type="entry name" value="Bacillus_HBL"/>
    <property type="match status" value="2"/>
</dbReference>
<keyword evidence="2" id="KW-0812">Transmembrane</keyword>
<keyword evidence="2" id="KW-0472">Membrane</keyword>
<reference evidence="3 4" key="1">
    <citation type="journal article" date="2023" name="BMC Biol.">
        <title>The compact genome of the sponge Oopsacas minuta (Hexactinellida) is lacking key metazoan core genes.</title>
        <authorList>
            <person name="Santini S."/>
            <person name="Schenkelaars Q."/>
            <person name="Jourda C."/>
            <person name="Duchesne M."/>
            <person name="Belahbib H."/>
            <person name="Rocher C."/>
            <person name="Selva M."/>
            <person name="Riesgo A."/>
            <person name="Vervoort M."/>
            <person name="Leys S.P."/>
            <person name="Kodjabachian L."/>
            <person name="Le Bivic A."/>
            <person name="Borchiellini C."/>
            <person name="Claverie J.M."/>
            <person name="Renard E."/>
        </authorList>
    </citation>
    <scope>NUCLEOTIDE SEQUENCE [LARGE SCALE GENOMIC DNA]</scope>
    <source>
        <strain evidence="3">SPO-2</strain>
    </source>
</reference>
<protein>
    <submittedName>
        <fullName evidence="3">Uncharacterized protein</fullName>
    </submittedName>
</protein>
<dbReference type="AlphaFoldDB" id="A0AAV7KK81"/>
<dbReference type="InterPro" id="IPR052785">
    <property type="entry name" value="Enterotoxin_cmpnt"/>
</dbReference>
<feature type="coiled-coil region" evidence="1">
    <location>
        <begin position="781"/>
        <end position="808"/>
    </location>
</feature>
<dbReference type="SUPFAM" id="SSF58100">
    <property type="entry name" value="Bacterial hemolysins"/>
    <property type="match status" value="3"/>
</dbReference>
<dbReference type="PANTHER" id="PTHR38443:SF2">
    <property type="entry name" value="NON-HEMOLYTIC ENTEROTOXIN LYTIC COMPONENT L1"/>
    <property type="match status" value="1"/>
</dbReference>
<feature type="transmembrane region" description="Helical" evidence="2">
    <location>
        <begin position="508"/>
        <end position="531"/>
    </location>
</feature>
<keyword evidence="4" id="KW-1185">Reference proteome</keyword>
<organism evidence="3 4">
    <name type="scientific">Oopsacas minuta</name>
    <dbReference type="NCBI Taxonomy" id="111878"/>
    <lineage>
        <taxon>Eukaryota</taxon>
        <taxon>Metazoa</taxon>
        <taxon>Porifera</taxon>
        <taxon>Hexactinellida</taxon>
        <taxon>Hexasterophora</taxon>
        <taxon>Lyssacinosida</taxon>
        <taxon>Leucopsacidae</taxon>
        <taxon>Oopsacas</taxon>
    </lineage>
</organism>
<dbReference type="CDD" id="cd22652">
    <property type="entry name" value="ClyA_AhlB-like"/>
    <property type="match status" value="2"/>
</dbReference>
<keyword evidence="2" id="KW-1133">Transmembrane helix</keyword>
<dbReference type="GO" id="GO:0016020">
    <property type="term" value="C:membrane"/>
    <property type="evidence" value="ECO:0007669"/>
    <property type="project" value="InterPro"/>
</dbReference>
<dbReference type="Gene3D" id="1.20.1170.10">
    <property type="match status" value="2"/>
</dbReference>
<keyword evidence="1" id="KW-0175">Coiled coil</keyword>
<feature type="transmembrane region" description="Helical" evidence="2">
    <location>
        <begin position="855"/>
        <end position="876"/>
    </location>
</feature>
<proteinExistence type="predicted"/>
<dbReference type="InterPro" id="IPR008414">
    <property type="entry name" value="HBL"/>
</dbReference>
<evidence type="ECO:0000313" key="4">
    <source>
        <dbReference type="Proteomes" id="UP001165289"/>
    </source>
</evidence>
<comment type="caution">
    <text evidence="3">The sequence shown here is derived from an EMBL/GenBank/DDBJ whole genome shotgun (WGS) entry which is preliminary data.</text>
</comment>
<name>A0AAV7KK81_9METZ</name>
<evidence type="ECO:0000256" key="2">
    <source>
        <dbReference type="SAM" id="Phobius"/>
    </source>
</evidence>
<accession>A0AAV7KK81</accession>
<dbReference type="PANTHER" id="PTHR38443">
    <property type="match status" value="1"/>
</dbReference>
<sequence>MSNIANYYALQNSVPITLPEGATFGQWNEALNVLQNEAWSYQTAANNTKIMLDNFHANLSTDVDAFSTTVTDLNNAVLGDNGILESINGDLADLQGQIGGLITGVTMSTLAIIGGVFVICVGAIADFVTEGASTEMVIGGVGVVVEGIGAEIGTSIELAKLNQAKAELLTEKAELKVEVKIATGIQSGYAALLNQVKSASEASLIMERAWASLSTDLHSMFDYLNSGIMSTGQIREIFLRDADGCVQVVIEDINVIQLQMAGIATNVAEGDETVSDVIMETANGGRLEDPPAPPPPSDTENVAKDMDRANRGQCSQALVIQNYCNSVNEQPSVDFSGIKGLAMYQEDINSGVKTAQTHANLYLNYVQPAIIKNVTNISNYYALHNAVPEVLPKGSTEIQWINVLTALGMQAKEYQRAADYVVQQIQSLHENLTTDSAAFATVVTELNAAVEGDKGVLDSINGQLDQIQKQLDGEIAGSVLSGLAIVAGVFVAAVGLVADFVTAGTSNVVVAGGVAIVLVGVGGEVGTAVVIKELNDEKATLLAQESNLTAEVKVASGISGGYQSLSNQVANAVQAATSMQNAWESLSADLDALISDLSKGIKSADEVRTMFLVAADSTIDKVIKDTDTIKLQMAGVGNVVAEDGQTVGDAIVEATKSYSEVEAKKSLAVKRRTPKVVGRRRVIVKKYRVNRGVKIPEWGVEPVPVGNLAQAIASLNKAEQQIQGISNLPGEAVGFQIESLDNINELIAHIQTLQEVIRSFVMSALPQMEDILMKLEHNDSLNEISDMVNRLDEEANELNSQVTQELTTIQGIITTTNGYFNELASIQNDMNAQLITLQSNLVYAQNQENKASKKYYYLLALGPFGLAGLAAALAAYEAIKKQVSGYEGQISSLNTQIASLNSMIAATGQLTTDFQLLINCLSGVKNSVSFIADDILQIQTDLNEGDARSVIEIAINAGITEVKALSIDTLGTVVSP</sequence>
<evidence type="ECO:0000256" key="1">
    <source>
        <dbReference type="SAM" id="Coils"/>
    </source>
</evidence>
<gene>
    <name evidence="3" type="ORF">LOD99_13507</name>
</gene>
<dbReference type="Proteomes" id="UP001165289">
    <property type="component" value="Unassembled WGS sequence"/>
</dbReference>
<evidence type="ECO:0000313" key="3">
    <source>
        <dbReference type="EMBL" id="KAI6661634.1"/>
    </source>
</evidence>
<feature type="transmembrane region" description="Helical" evidence="2">
    <location>
        <begin position="475"/>
        <end position="501"/>
    </location>
</feature>
<dbReference type="EMBL" id="JAKMXF010000011">
    <property type="protein sequence ID" value="KAI6661634.1"/>
    <property type="molecule type" value="Genomic_DNA"/>
</dbReference>